<keyword evidence="1" id="KW-1133">Transmembrane helix</keyword>
<name>A0A498SMR6_ACAVI</name>
<sequence length="168" mass="19292">MEITRQSRIILALTASQASAKAFSSSWIDKFHSINYYSSNLTAPAFNATEPIEDLMDMNLTEQNFNTSNFIEGIIGIDSVQRQLECCGVEGSHEWLSLYSGTFAHHKILCSFLIGAIFVQLILSPLIYFLVEGRRRIERILYISRWKRQLEVLLEQQRKNVAEQKDTN</sequence>
<evidence type="ECO:0000313" key="3">
    <source>
        <dbReference type="Proteomes" id="UP000276991"/>
    </source>
</evidence>
<reference evidence="2 3" key="1">
    <citation type="submission" date="2018-08" db="EMBL/GenBank/DDBJ databases">
        <authorList>
            <person name="Laetsch R D."/>
            <person name="Stevens L."/>
            <person name="Kumar S."/>
            <person name="Blaxter L. M."/>
        </authorList>
    </citation>
    <scope>NUCLEOTIDE SEQUENCE [LARGE SCALE GENOMIC DNA]</scope>
</reference>
<dbReference type="OrthoDB" id="5861075at2759"/>
<proteinExistence type="predicted"/>
<protein>
    <submittedName>
        <fullName evidence="2">Uncharacterized protein</fullName>
    </submittedName>
</protein>
<dbReference type="AlphaFoldDB" id="A0A498SMR6"/>
<keyword evidence="1" id="KW-0812">Transmembrane</keyword>
<accession>A0A498SMR6</accession>
<keyword evidence="3" id="KW-1185">Reference proteome</keyword>
<dbReference type="Proteomes" id="UP000276991">
    <property type="component" value="Unassembled WGS sequence"/>
</dbReference>
<feature type="transmembrane region" description="Helical" evidence="1">
    <location>
        <begin position="112"/>
        <end position="131"/>
    </location>
</feature>
<gene>
    <name evidence="2" type="ORF">NAV_LOCUS6007</name>
</gene>
<dbReference type="EMBL" id="UPTC01001146">
    <property type="protein sequence ID" value="VBB31216.1"/>
    <property type="molecule type" value="Genomic_DNA"/>
</dbReference>
<evidence type="ECO:0000313" key="2">
    <source>
        <dbReference type="EMBL" id="VBB31216.1"/>
    </source>
</evidence>
<organism evidence="2 3">
    <name type="scientific">Acanthocheilonema viteae</name>
    <name type="common">Filarial nematode worm</name>
    <name type="synonym">Dipetalonema viteae</name>
    <dbReference type="NCBI Taxonomy" id="6277"/>
    <lineage>
        <taxon>Eukaryota</taxon>
        <taxon>Metazoa</taxon>
        <taxon>Ecdysozoa</taxon>
        <taxon>Nematoda</taxon>
        <taxon>Chromadorea</taxon>
        <taxon>Rhabditida</taxon>
        <taxon>Spirurina</taxon>
        <taxon>Spiruromorpha</taxon>
        <taxon>Filarioidea</taxon>
        <taxon>Onchocercidae</taxon>
        <taxon>Acanthocheilonema</taxon>
    </lineage>
</organism>
<keyword evidence="1" id="KW-0472">Membrane</keyword>
<evidence type="ECO:0000256" key="1">
    <source>
        <dbReference type="SAM" id="Phobius"/>
    </source>
</evidence>